<protein>
    <submittedName>
        <fullName evidence="1">Uncharacterized protein</fullName>
    </submittedName>
</protein>
<keyword evidence="2" id="KW-1185">Reference proteome</keyword>
<evidence type="ECO:0000313" key="2">
    <source>
        <dbReference type="Proteomes" id="UP001164250"/>
    </source>
</evidence>
<name>A0ACC0ZUQ0_9ROSI</name>
<organism evidence="1 2">
    <name type="scientific">Pistacia atlantica</name>
    <dbReference type="NCBI Taxonomy" id="434234"/>
    <lineage>
        <taxon>Eukaryota</taxon>
        <taxon>Viridiplantae</taxon>
        <taxon>Streptophyta</taxon>
        <taxon>Embryophyta</taxon>
        <taxon>Tracheophyta</taxon>
        <taxon>Spermatophyta</taxon>
        <taxon>Magnoliopsida</taxon>
        <taxon>eudicotyledons</taxon>
        <taxon>Gunneridae</taxon>
        <taxon>Pentapetalae</taxon>
        <taxon>rosids</taxon>
        <taxon>malvids</taxon>
        <taxon>Sapindales</taxon>
        <taxon>Anacardiaceae</taxon>
        <taxon>Pistacia</taxon>
    </lineage>
</organism>
<dbReference type="Proteomes" id="UP001164250">
    <property type="component" value="Chromosome 15"/>
</dbReference>
<gene>
    <name evidence="1" type="ORF">Patl1_34655</name>
</gene>
<comment type="caution">
    <text evidence="1">The sequence shown here is derived from an EMBL/GenBank/DDBJ whole genome shotgun (WGS) entry which is preliminary data.</text>
</comment>
<accession>A0ACC0ZUQ0</accession>
<reference evidence="2" key="1">
    <citation type="journal article" date="2023" name="G3 (Bethesda)">
        <title>Genome assembly and association tests identify interacting loci associated with vigor, precocity, and sex in interspecific pistachio rootstocks.</title>
        <authorList>
            <person name="Palmer W."/>
            <person name="Jacygrad E."/>
            <person name="Sagayaradj S."/>
            <person name="Cavanaugh K."/>
            <person name="Han R."/>
            <person name="Bertier L."/>
            <person name="Beede B."/>
            <person name="Kafkas S."/>
            <person name="Golino D."/>
            <person name="Preece J."/>
            <person name="Michelmore R."/>
        </authorList>
    </citation>
    <scope>NUCLEOTIDE SEQUENCE [LARGE SCALE GENOMIC DNA]</scope>
</reference>
<proteinExistence type="predicted"/>
<sequence length="172" mass="19643">MFGSVDQLGARQGFHQINNEEDIVGFDSQISELRRLILTSKKLLILVVGVGGSGKITVVKRVYNHSKIKKIFHNRGQVCVSPDFKEKNILVQILKQVIEVRDEEKLPPKILHQKLRNLLSKRYLIVWDDVHVPVIWEKLQVVFPNSSNGSRVILTIRDPDIATHIDPTILLL</sequence>
<evidence type="ECO:0000313" key="1">
    <source>
        <dbReference type="EMBL" id="KAJ0076467.1"/>
    </source>
</evidence>
<dbReference type="EMBL" id="CM047910">
    <property type="protein sequence ID" value="KAJ0076467.1"/>
    <property type="molecule type" value="Genomic_DNA"/>
</dbReference>